<reference evidence="1" key="1">
    <citation type="submission" date="2019-01" db="EMBL/GenBank/DDBJ databases">
        <title>Draft genome sequences of three monokaryotic isolates of the white-rot basidiomycete fungus Dichomitus squalens.</title>
        <authorList>
            <consortium name="DOE Joint Genome Institute"/>
            <person name="Lopez S.C."/>
            <person name="Andreopoulos B."/>
            <person name="Pangilinan J."/>
            <person name="Lipzen A."/>
            <person name="Riley R."/>
            <person name="Ahrendt S."/>
            <person name="Ng V."/>
            <person name="Barry K."/>
            <person name="Daum C."/>
            <person name="Grigoriev I.V."/>
            <person name="Hilden K.S."/>
            <person name="Makela M.R."/>
            <person name="de Vries R.P."/>
        </authorList>
    </citation>
    <scope>NUCLEOTIDE SEQUENCE [LARGE SCALE GENOMIC DNA]</scope>
    <source>
        <strain evidence="1">OM18370.1</strain>
    </source>
</reference>
<protein>
    <submittedName>
        <fullName evidence="1">Uncharacterized protein</fullName>
    </submittedName>
</protein>
<proteinExistence type="predicted"/>
<accession>A0A4Q9ME41</accession>
<dbReference type="EMBL" id="ML143490">
    <property type="protein sequence ID" value="TBU24001.1"/>
    <property type="molecule type" value="Genomic_DNA"/>
</dbReference>
<sequence>MSRANATRGNLAPSGSTGRSFACWLFACLVRGPLATAIVRGAAGASMGFASVREAPLPAEDPSTGGRG</sequence>
<organism evidence="1">
    <name type="scientific">Dichomitus squalens</name>
    <dbReference type="NCBI Taxonomy" id="114155"/>
    <lineage>
        <taxon>Eukaryota</taxon>
        <taxon>Fungi</taxon>
        <taxon>Dikarya</taxon>
        <taxon>Basidiomycota</taxon>
        <taxon>Agaricomycotina</taxon>
        <taxon>Agaricomycetes</taxon>
        <taxon>Polyporales</taxon>
        <taxon>Polyporaceae</taxon>
        <taxon>Dichomitus</taxon>
    </lineage>
</organism>
<name>A0A4Q9ME41_9APHY</name>
<evidence type="ECO:0000313" key="1">
    <source>
        <dbReference type="EMBL" id="TBU24001.1"/>
    </source>
</evidence>
<dbReference type="Proteomes" id="UP000292957">
    <property type="component" value="Unassembled WGS sequence"/>
</dbReference>
<dbReference type="AlphaFoldDB" id="A0A4Q9ME41"/>
<gene>
    <name evidence="1" type="ORF">BD311DRAFT_767453</name>
</gene>